<reference evidence="1 2" key="1">
    <citation type="journal article" date="2018" name="PLoS Genet.">
        <title>Population sequencing reveals clonal diversity and ancestral inbreeding in the grapevine cultivar Chardonnay.</title>
        <authorList>
            <person name="Roach M.J."/>
            <person name="Johnson D.L."/>
            <person name="Bohlmann J."/>
            <person name="van Vuuren H.J."/>
            <person name="Jones S.J."/>
            <person name="Pretorius I.S."/>
            <person name="Schmidt S.A."/>
            <person name="Borneman A.R."/>
        </authorList>
    </citation>
    <scope>NUCLEOTIDE SEQUENCE [LARGE SCALE GENOMIC DNA]</scope>
    <source>
        <strain evidence="2">cv. Chardonnay</strain>
        <tissue evidence="1">Leaf</tissue>
    </source>
</reference>
<dbReference type="AlphaFoldDB" id="A0A438BMF3"/>
<accession>A0A438BMF3</accession>
<protein>
    <submittedName>
        <fullName evidence="1">Uncharacterized protein</fullName>
    </submittedName>
</protein>
<name>A0A438BMF3_VITVI</name>
<comment type="caution">
    <text evidence="1">The sequence shown here is derived from an EMBL/GenBank/DDBJ whole genome shotgun (WGS) entry which is preliminary data.</text>
</comment>
<gene>
    <name evidence="1" type="ORF">CK203_117823</name>
</gene>
<evidence type="ECO:0000313" key="1">
    <source>
        <dbReference type="EMBL" id="RVW12121.1"/>
    </source>
</evidence>
<dbReference type="Proteomes" id="UP000288805">
    <property type="component" value="Unassembled WGS sequence"/>
</dbReference>
<organism evidence="1 2">
    <name type="scientific">Vitis vinifera</name>
    <name type="common">Grape</name>
    <dbReference type="NCBI Taxonomy" id="29760"/>
    <lineage>
        <taxon>Eukaryota</taxon>
        <taxon>Viridiplantae</taxon>
        <taxon>Streptophyta</taxon>
        <taxon>Embryophyta</taxon>
        <taxon>Tracheophyta</taxon>
        <taxon>Spermatophyta</taxon>
        <taxon>Magnoliopsida</taxon>
        <taxon>eudicotyledons</taxon>
        <taxon>Gunneridae</taxon>
        <taxon>Pentapetalae</taxon>
        <taxon>rosids</taxon>
        <taxon>Vitales</taxon>
        <taxon>Vitaceae</taxon>
        <taxon>Viteae</taxon>
        <taxon>Vitis</taxon>
    </lineage>
</organism>
<evidence type="ECO:0000313" key="2">
    <source>
        <dbReference type="Proteomes" id="UP000288805"/>
    </source>
</evidence>
<sequence>MTRATSRATEATMTLDMVLEAVLGHVTHAMMRATARGTTSRMPRRPCHGATTPVMTHSMVVRLCQDTWCMPYLDFDPDALARFRIMVYC</sequence>
<dbReference type="EMBL" id="QGNW01002721">
    <property type="protein sequence ID" value="RVW12121.1"/>
    <property type="molecule type" value="Genomic_DNA"/>
</dbReference>
<proteinExistence type="predicted"/>